<protein>
    <submittedName>
        <fullName evidence="2">Uncharacterized protein</fullName>
    </submittedName>
</protein>
<dbReference type="EMBL" id="LAZR01000364">
    <property type="protein sequence ID" value="KKN72362.1"/>
    <property type="molecule type" value="Genomic_DNA"/>
</dbReference>
<proteinExistence type="predicted"/>
<dbReference type="AlphaFoldDB" id="A0A0F9TBQ7"/>
<keyword evidence="1" id="KW-0175">Coiled coil</keyword>
<evidence type="ECO:0000313" key="2">
    <source>
        <dbReference type="EMBL" id="KKN72362.1"/>
    </source>
</evidence>
<comment type="caution">
    <text evidence="2">The sequence shown here is derived from an EMBL/GenBank/DDBJ whole genome shotgun (WGS) entry which is preliminary data.</text>
</comment>
<feature type="coiled-coil region" evidence="1">
    <location>
        <begin position="112"/>
        <end position="139"/>
    </location>
</feature>
<organism evidence="2">
    <name type="scientific">marine sediment metagenome</name>
    <dbReference type="NCBI Taxonomy" id="412755"/>
    <lineage>
        <taxon>unclassified sequences</taxon>
        <taxon>metagenomes</taxon>
        <taxon>ecological metagenomes</taxon>
    </lineage>
</organism>
<accession>A0A0F9TBQ7</accession>
<evidence type="ECO:0000256" key="1">
    <source>
        <dbReference type="SAM" id="Coils"/>
    </source>
</evidence>
<gene>
    <name evidence="2" type="ORF">LCGC14_0411890</name>
</gene>
<sequence>MIVITRDKVPFTIPDEPVDQFRVKYYRLSISESWVYITEIEAVYHVNTPWSEYASAWKGVGADIVDDWMVYPNGSKQAEGRICGWSDIVTRAARFQSGKVFATREEAVQASIEKITGYIEEAELHLRELRQRRETQKGSL</sequence>
<reference evidence="2" key="1">
    <citation type="journal article" date="2015" name="Nature">
        <title>Complex archaea that bridge the gap between prokaryotes and eukaryotes.</title>
        <authorList>
            <person name="Spang A."/>
            <person name="Saw J.H."/>
            <person name="Jorgensen S.L."/>
            <person name="Zaremba-Niedzwiedzka K."/>
            <person name="Martijn J."/>
            <person name="Lind A.E."/>
            <person name="van Eijk R."/>
            <person name="Schleper C."/>
            <person name="Guy L."/>
            <person name="Ettema T.J."/>
        </authorList>
    </citation>
    <scope>NUCLEOTIDE SEQUENCE</scope>
</reference>
<name>A0A0F9TBQ7_9ZZZZ</name>